<keyword evidence="5" id="KW-1185">Reference proteome</keyword>
<dbReference type="Proteomes" id="UP000838412">
    <property type="component" value="Chromosome 11"/>
</dbReference>
<proteinExistence type="predicted"/>
<keyword evidence="2" id="KW-1133">Transmembrane helix</keyword>
<feature type="compositionally biased region" description="Basic and acidic residues" evidence="1">
    <location>
        <begin position="341"/>
        <end position="362"/>
    </location>
</feature>
<organism evidence="4 5">
    <name type="scientific">Branchiostoma lanceolatum</name>
    <name type="common">Common lancelet</name>
    <name type="synonym">Amphioxus lanceolatum</name>
    <dbReference type="NCBI Taxonomy" id="7740"/>
    <lineage>
        <taxon>Eukaryota</taxon>
        <taxon>Metazoa</taxon>
        <taxon>Chordata</taxon>
        <taxon>Cephalochordata</taxon>
        <taxon>Leptocardii</taxon>
        <taxon>Amphioxiformes</taxon>
        <taxon>Branchiostomatidae</taxon>
        <taxon>Branchiostoma</taxon>
    </lineage>
</organism>
<evidence type="ECO:0000256" key="2">
    <source>
        <dbReference type="SAM" id="Phobius"/>
    </source>
</evidence>
<feature type="chain" id="PRO_5035450567" evidence="3">
    <location>
        <begin position="29"/>
        <end position="392"/>
    </location>
</feature>
<evidence type="ECO:0000313" key="4">
    <source>
        <dbReference type="EMBL" id="CAH1239429.1"/>
    </source>
</evidence>
<feature type="signal peptide" evidence="3">
    <location>
        <begin position="1"/>
        <end position="28"/>
    </location>
</feature>
<name>A0A8J9VHE8_BRALA</name>
<dbReference type="OrthoDB" id="10413268at2759"/>
<accession>A0A8J9VHE8</accession>
<dbReference type="EMBL" id="OV696696">
    <property type="protein sequence ID" value="CAH1239429.1"/>
    <property type="molecule type" value="Genomic_DNA"/>
</dbReference>
<keyword evidence="3" id="KW-0732">Signal</keyword>
<gene>
    <name evidence="4" type="primary">Hypp5827</name>
    <name evidence="4" type="ORF">BLAG_LOCUS3738</name>
</gene>
<keyword evidence="2" id="KW-0472">Membrane</keyword>
<protein>
    <submittedName>
        <fullName evidence="4">Hypp5827 protein</fullName>
    </submittedName>
</protein>
<sequence length="392" mass="41870">MQRYKLSLAVVTLSLFVTLNNCLSTTESHEWFCPLTGTGTLRCDETPSQTIFVKSAIYGQASCCRRQTDADSMNCRACHSRVITKHVRNICRHRQVCSVSLLGRNDFNGFLVADCTLSVSYICQIVETTPTSRVKSTTLPLNKASTSQPVTSSTTTKSSTRQTAVTAVSNAMIDRQQTGIVIIVPGMGGFSTPSTVRPVQSTKRTTKATMITMFTVKAIALTGTNGRVPRRTLPSVPTDGGFGLRSTFITPGAPPGDNNLPVAIGAAVGGVVLLAAAIATVVIVMKRRRSPTPVPSSTPAPDVTAEPTYDSIREEEGGVQLGLSGATCSYSTIGQPNVTSESDRREAMYSKPDKNKAKTARNVEDLYAKPLKKESGEVENVLYESAGEFGVG</sequence>
<keyword evidence="2" id="KW-0812">Transmembrane</keyword>
<feature type="region of interest" description="Disordered" evidence="1">
    <location>
        <begin position="332"/>
        <end position="362"/>
    </location>
</feature>
<dbReference type="AlphaFoldDB" id="A0A8J9VHE8"/>
<evidence type="ECO:0000313" key="5">
    <source>
        <dbReference type="Proteomes" id="UP000838412"/>
    </source>
</evidence>
<feature type="transmembrane region" description="Helical" evidence="2">
    <location>
        <begin position="260"/>
        <end position="284"/>
    </location>
</feature>
<evidence type="ECO:0000256" key="3">
    <source>
        <dbReference type="SAM" id="SignalP"/>
    </source>
</evidence>
<dbReference type="CDD" id="cd12087">
    <property type="entry name" value="TM_EGFR-like"/>
    <property type="match status" value="1"/>
</dbReference>
<evidence type="ECO:0000256" key="1">
    <source>
        <dbReference type="SAM" id="MobiDB-lite"/>
    </source>
</evidence>
<reference evidence="4" key="1">
    <citation type="submission" date="2022-01" db="EMBL/GenBank/DDBJ databases">
        <authorList>
            <person name="Braso-Vives M."/>
        </authorList>
    </citation>
    <scope>NUCLEOTIDE SEQUENCE</scope>
</reference>